<evidence type="ECO:0000313" key="3">
    <source>
        <dbReference type="Proteomes" id="UP000299102"/>
    </source>
</evidence>
<reference evidence="2 3" key="1">
    <citation type="journal article" date="2019" name="Commun. Biol.">
        <title>The bagworm genome reveals a unique fibroin gene that provides high tensile strength.</title>
        <authorList>
            <person name="Kono N."/>
            <person name="Nakamura H."/>
            <person name="Ohtoshi R."/>
            <person name="Tomita M."/>
            <person name="Numata K."/>
            <person name="Arakawa K."/>
        </authorList>
    </citation>
    <scope>NUCLEOTIDE SEQUENCE [LARGE SCALE GENOMIC DNA]</scope>
</reference>
<comment type="caution">
    <text evidence="2">The sequence shown here is derived from an EMBL/GenBank/DDBJ whole genome shotgun (WGS) entry which is preliminary data.</text>
</comment>
<accession>A0A4C1TTE9</accession>
<dbReference type="AlphaFoldDB" id="A0A4C1TTE9"/>
<evidence type="ECO:0000313" key="2">
    <source>
        <dbReference type="EMBL" id="GBP17292.1"/>
    </source>
</evidence>
<name>A0A4C1TTE9_EUMVA</name>
<dbReference type="Proteomes" id="UP000299102">
    <property type="component" value="Unassembled WGS sequence"/>
</dbReference>
<feature type="compositionally biased region" description="Basic and acidic residues" evidence="1">
    <location>
        <begin position="27"/>
        <end position="37"/>
    </location>
</feature>
<dbReference type="EMBL" id="BGZK01000086">
    <property type="protein sequence ID" value="GBP17292.1"/>
    <property type="molecule type" value="Genomic_DNA"/>
</dbReference>
<sequence length="108" mass="12094">MGVGAKELLISRSYYPRYSGCVPPRTNGEERREEADARVPSIHRHRSKPPFATANTSTNKRTHYGIREQVLNLEGAPGQSRGPDCKRGRDRMAGRVARCGAVPMRQLF</sequence>
<keyword evidence="3" id="KW-1185">Reference proteome</keyword>
<organism evidence="2 3">
    <name type="scientific">Eumeta variegata</name>
    <name type="common">Bagworm moth</name>
    <name type="synonym">Eumeta japonica</name>
    <dbReference type="NCBI Taxonomy" id="151549"/>
    <lineage>
        <taxon>Eukaryota</taxon>
        <taxon>Metazoa</taxon>
        <taxon>Ecdysozoa</taxon>
        <taxon>Arthropoda</taxon>
        <taxon>Hexapoda</taxon>
        <taxon>Insecta</taxon>
        <taxon>Pterygota</taxon>
        <taxon>Neoptera</taxon>
        <taxon>Endopterygota</taxon>
        <taxon>Lepidoptera</taxon>
        <taxon>Glossata</taxon>
        <taxon>Ditrysia</taxon>
        <taxon>Tineoidea</taxon>
        <taxon>Psychidae</taxon>
        <taxon>Oiketicinae</taxon>
        <taxon>Eumeta</taxon>
    </lineage>
</organism>
<feature type="region of interest" description="Disordered" evidence="1">
    <location>
        <begin position="22"/>
        <end position="60"/>
    </location>
</feature>
<proteinExistence type="predicted"/>
<protein>
    <submittedName>
        <fullName evidence="2">Uncharacterized protein</fullName>
    </submittedName>
</protein>
<gene>
    <name evidence="2" type="ORF">EVAR_17781_1</name>
</gene>
<evidence type="ECO:0000256" key="1">
    <source>
        <dbReference type="SAM" id="MobiDB-lite"/>
    </source>
</evidence>